<evidence type="ECO:0000256" key="3">
    <source>
        <dbReference type="ARBA" id="ARBA00022475"/>
    </source>
</evidence>
<dbReference type="InterPro" id="IPR017978">
    <property type="entry name" value="GPCR_3_C"/>
</dbReference>
<dbReference type="InterPro" id="IPR004073">
    <property type="entry name" value="GPCR_3_vmron_rcpt_2"/>
</dbReference>
<evidence type="ECO:0000256" key="9">
    <source>
        <dbReference type="ARBA" id="ARBA00023170"/>
    </source>
</evidence>
<dbReference type="OrthoDB" id="5984008at2759"/>
<feature type="transmembrane region" description="Helical" evidence="12">
    <location>
        <begin position="731"/>
        <end position="751"/>
    </location>
</feature>
<dbReference type="SUPFAM" id="SSF53822">
    <property type="entry name" value="Periplasmic binding protein-like I"/>
    <property type="match status" value="1"/>
</dbReference>
<keyword evidence="5" id="KW-0732">Signal</keyword>
<evidence type="ECO:0000256" key="1">
    <source>
        <dbReference type="ARBA" id="ARBA00004651"/>
    </source>
</evidence>
<dbReference type="InterPro" id="IPR001828">
    <property type="entry name" value="ANF_lig-bd_rcpt"/>
</dbReference>
<keyword evidence="4 12" id="KW-0812">Transmembrane</keyword>
<dbReference type="InterPro" id="IPR038550">
    <property type="entry name" value="GPCR_3_9-Cys_sf"/>
</dbReference>
<evidence type="ECO:0000259" key="13">
    <source>
        <dbReference type="PROSITE" id="PS50259"/>
    </source>
</evidence>
<dbReference type="PANTHER" id="PTHR24061">
    <property type="entry name" value="CALCIUM-SENSING RECEPTOR-RELATED"/>
    <property type="match status" value="1"/>
</dbReference>
<dbReference type="InterPro" id="IPR017979">
    <property type="entry name" value="GPCR_3_CS"/>
</dbReference>
<proteinExistence type="inferred from homology"/>
<dbReference type="FunFam" id="3.40.50.2300:FF:000016">
    <property type="entry name" value="Taste 1 receptor member 2"/>
    <property type="match status" value="1"/>
</dbReference>
<accession>A0A8C5PEM4</accession>
<keyword evidence="7" id="KW-0297">G-protein coupled receptor</keyword>
<keyword evidence="11" id="KW-0807">Transducer</keyword>
<evidence type="ECO:0000256" key="11">
    <source>
        <dbReference type="ARBA" id="ARBA00023224"/>
    </source>
</evidence>
<dbReference type="Pfam" id="PF00003">
    <property type="entry name" value="7tm_3"/>
    <property type="match status" value="1"/>
</dbReference>
<comment type="similarity">
    <text evidence="2">Belongs to the G-protein coupled receptor 3 family.</text>
</comment>
<dbReference type="Pfam" id="PF07562">
    <property type="entry name" value="NCD3G"/>
    <property type="match status" value="1"/>
</dbReference>
<keyword evidence="3" id="KW-1003">Cell membrane</keyword>
<reference evidence="14" key="2">
    <citation type="submission" date="2025-09" db="UniProtKB">
        <authorList>
            <consortium name="Ensembl"/>
        </authorList>
    </citation>
    <scope>IDENTIFICATION</scope>
</reference>
<dbReference type="GO" id="GO:0004930">
    <property type="term" value="F:G protein-coupled receptor activity"/>
    <property type="evidence" value="ECO:0007669"/>
    <property type="project" value="UniProtKB-KW"/>
</dbReference>
<dbReference type="Gene3D" id="2.10.50.30">
    <property type="entry name" value="GPCR, family 3, nine cysteines domain"/>
    <property type="match status" value="1"/>
</dbReference>
<feature type="transmembrane region" description="Helical" evidence="12">
    <location>
        <begin position="606"/>
        <end position="631"/>
    </location>
</feature>
<organism evidence="14 15">
    <name type="scientific">Leptobrachium leishanense</name>
    <name type="common">Leishan spiny toad</name>
    <dbReference type="NCBI Taxonomy" id="445787"/>
    <lineage>
        <taxon>Eukaryota</taxon>
        <taxon>Metazoa</taxon>
        <taxon>Chordata</taxon>
        <taxon>Craniata</taxon>
        <taxon>Vertebrata</taxon>
        <taxon>Euteleostomi</taxon>
        <taxon>Amphibia</taxon>
        <taxon>Batrachia</taxon>
        <taxon>Anura</taxon>
        <taxon>Pelobatoidea</taxon>
        <taxon>Megophryidae</taxon>
        <taxon>Leptobrachium</taxon>
    </lineage>
</organism>
<dbReference type="Gene3D" id="3.40.50.2300">
    <property type="match status" value="2"/>
</dbReference>
<evidence type="ECO:0000256" key="12">
    <source>
        <dbReference type="SAM" id="Phobius"/>
    </source>
</evidence>
<evidence type="ECO:0000256" key="7">
    <source>
        <dbReference type="ARBA" id="ARBA00023040"/>
    </source>
</evidence>
<dbReference type="InterPro" id="IPR000068">
    <property type="entry name" value="GPCR_3_Ca_sens_rcpt-rel"/>
</dbReference>
<evidence type="ECO:0000256" key="8">
    <source>
        <dbReference type="ARBA" id="ARBA00023136"/>
    </source>
</evidence>
<dbReference type="Proteomes" id="UP000694569">
    <property type="component" value="Unplaced"/>
</dbReference>
<feature type="domain" description="G-protein coupled receptors family 3 profile" evidence="13">
    <location>
        <begin position="537"/>
        <end position="792"/>
    </location>
</feature>
<dbReference type="AlphaFoldDB" id="A0A8C5PEM4"/>
<feature type="transmembrane region" description="Helical" evidence="12">
    <location>
        <begin position="763"/>
        <end position="786"/>
    </location>
</feature>
<dbReference type="GeneTree" id="ENSGT01150000286997"/>
<keyword evidence="8 12" id="KW-0472">Membrane</keyword>
<dbReference type="InterPro" id="IPR011500">
    <property type="entry name" value="GPCR_3_9-Cys_dom"/>
</dbReference>
<evidence type="ECO:0000256" key="10">
    <source>
        <dbReference type="ARBA" id="ARBA00023180"/>
    </source>
</evidence>
<dbReference type="PROSITE" id="PS50259">
    <property type="entry name" value="G_PROTEIN_RECEP_F3_4"/>
    <property type="match status" value="1"/>
</dbReference>
<dbReference type="PRINTS" id="PR01535">
    <property type="entry name" value="VOMERONASL2R"/>
</dbReference>
<evidence type="ECO:0000313" key="14">
    <source>
        <dbReference type="Ensembl" id="ENSLLEP00000018645.1"/>
    </source>
</evidence>
<dbReference type="FunFam" id="2.10.50.30:FF:000002">
    <property type="entry name" value="Vomeronasal 2 receptor, h1"/>
    <property type="match status" value="1"/>
</dbReference>
<evidence type="ECO:0000256" key="6">
    <source>
        <dbReference type="ARBA" id="ARBA00022989"/>
    </source>
</evidence>
<evidence type="ECO:0000313" key="15">
    <source>
        <dbReference type="Proteomes" id="UP000694569"/>
    </source>
</evidence>
<evidence type="ECO:0000256" key="4">
    <source>
        <dbReference type="ARBA" id="ARBA00022692"/>
    </source>
</evidence>
<dbReference type="InterPro" id="IPR000337">
    <property type="entry name" value="GPCR_3"/>
</dbReference>
<keyword evidence="6 12" id="KW-1133">Transmembrane helix</keyword>
<feature type="transmembrane region" description="Helical" evidence="12">
    <location>
        <begin position="651"/>
        <end position="669"/>
    </location>
</feature>
<reference evidence="14" key="1">
    <citation type="submission" date="2025-08" db="UniProtKB">
        <authorList>
            <consortium name="Ensembl"/>
        </authorList>
    </citation>
    <scope>IDENTIFICATION</scope>
</reference>
<dbReference type="PANTHER" id="PTHR24061:SF581">
    <property type="entry name" value="G-PROTEIN COUPLED RECEPTORS FAMILY 3 PROFILE DOMAIN-CONTAINING PROTEIN"/>
    <property type="match status" value="1"/>
</dbReference>
<keyword evidence="10" id="KW-0325">Glycoprotein</keyword>
<keyword evidence="9" id="KW-0675">Receptor</keyword>
<feature type="transmembrane region" description="Helical" evidence="12">
    <location>
        <begin position="572"/>
        <end position="594"/>
    </location>
</feature>
<dbReference type="InterPro" id="IPR028082">
    <property type="entry name" value="Peripla_BP_I"/>
</dbReference>
<dbReference type="Ensembl" id="ENSLLET00000019380.1">
    <property type="protein sequence ID" value="ENSLLEP00000018645.1"/>
    <property type="gene ID" value="ENSLLEG00000010956.1"/>
</dbReference>
<dbReference type="PRINTS" id="PR00248">
    <property type="entry name" value="GPCRMGR"/>
</dbReference>
<feature type="transmembrane region" description="Helical" evidence="12">
    <location>
        <begin position="537"/>
        <end position="560"/>
    </location>
</feature>
<dbReference type="PROSITE" id="PS00981">
    <property type="entry name" value="G_PROTEIN_RECEP_F3_3"/>
    <property type="match status" value="1"/>
</dbReference>
<dbReference type="Pfam" id="PF01094">
    <property type="entry name" value="ANF_receptor"/>
    <property type="match status" value="1"/>
</dbReference>
<name>A0A8C5PEM4_9ANUR</name>
<dbReference type="GO" id="GO:0005886">
    <property type="term" value="C:plasma membrane"/>
    <property type="evidence" value="ECO:0007669"/>
    <property type="project" value="UniProtKB-SubCell"/>
</dbReference>
<protein>
    <recommendedName>
        <fullName evidence="13">G-protein coupled receptors family 3 profile domain-containing protein</fullName>
    </recommendedName>
</protein>
<feature type="transmembrane region" description="Helical" evidence="12">
    <location>
        <begin position="698"/>
        <end position="719"/>
    </location>
</feature>
<comment type="subcellular location">
    <subcellularLocation>
        <location evidence="1">Cell membrane</location>
        <topology evidence="1">Multi-pass membrane protein</topology>
    </subcellularLocation>
</comment>
<keyword evidence="15" id="KW-1185">Reference proteome</keyword>
<evidence type="ECO:0000256" key="5">
    <source>
        <dbReference type="ARBA" id="ARBA00022729"/>
    </source>
</evidence>
<sequence>MARKGNLIFSVRFDFRSFRWMQAMIFAINEINRNEYLLPNITLGYAIYDTCDNIAKASEEMLTLITGAERYTPNFRCQKTSMLAGVIGESASAISIAMARILSTYHYPQVSYFSSINTLSNKREFPSFFRTIPSDTFQTTAFASIVEHFGWKWVGTLAEDNDYGYLGVHLFSEQVKKLGTCIAFSETIPLVYSSDRYSDIAETIKHSSAKVIIVFSGDTNLLPLFREIVMRNITGRTWLASEAWSTSAFLIEKDQANFFSGTLGLAIPEGTIAGLARFLFQVNPLHNPDDINMKMFWGYTFGCSWSETLNEQSNRTLCTGNESLLYVNNAYTQVSQLRITCNVYNAVYAIANALEDLLSCGNNNETILNEACIPLQDVEPWQVTENQVKHLRVRFTDQAGKQLYFDQNGDPVAKYDVLNWQMGADGYLVYTKVGTYDASVPNGQQLVIDEQATIWNGAKSQPPVSECSNSCKPGFRKSVLRGQPICCFSCIPCPEGEISNGTDMTECLKCPQDFWPNRNKDSCEPKDIDYLSFEEPLGITFSVSAALCVCQTILVTAVFLKYRHTPIVRANNLEMSFLLLLSLTLCFLGSYIFIGEPTSRLCVLRQTVFAISFVLCISCIFVKTLVVILAFAMTKPNQNVLKLFRPSHQRLLVVLTTVVQIGICIGFLSSSSSSIQKNREAVLTKIILECNHESNMAFLFSIGYISLLALVCFVLAFLARNLPDNFNEAKFITFSLLVFVIVWVSFIPGYISTSGKYVTAVEIFAILSSAAGLLVCIFFPKCYIILLKPTGNRNLIIVNPFTTVILYTRSAVADMTAWYHVYMIWGYASSLQIKFIYCKKNLCLWGPEGAPKVLAPWALCLRCSHILKPAGEYRLRTFP</sequence>
<evidence type="ECO:0000256" key="2">
    <source>
        <dbReference type="ARBA" id="ARBA00007242"/>
    </source>
</evidence>